<reference evidence="4" key="1">
    <citation type="submission" date="2016-06" db="UniProtKB">
        <authorList>
            <consortium name="WormBaseParasite"/>
        </authorList>
    </citation>
    <scope>IDENTIFICATION</scope>
</reference>
<proteinExistence type="predicted"/>
<dbReference type="WBParaSite" id="SSLN_0001178001-mRNA-1">
    <property type="protein sequence ID" value="SSLN_0001178001-mRNA-1"/>
    <property type="gene ID" value="SSLN_0001178001"/>
</dbReference>
<gene>
    <name evidence="2" type="ORF">SSLN_LOCUS11344</name>
</gene>
<evidence type="ECO:0000313" key="3">
    <source>
        <dbReference type="Proteomes" id="UP000275846"/>
    </source>
</evidence>
<dbReference type="AlphaFoldDB" id="A0A183T4E6"/>
<dbReference type="InterPro" id="IPR000477">
    <property type="entry name" value="RT_dom"/>
</dbReference>
<reference evidence="2 3" key="2">
    <citation type="submission" date="2018-11" db="EMBL/GenBank/DDBJ databases">
        <authorList>
            <consortium name="Pathogen Informatics"/>
        </authorList>
    </citation>
    <scope>NUCLEOTIDE SEQUENCE [LARGE SCALE GENOMIC DNA]</scope>
    <source>
        <strain evidence="2 3">NST_G2</strain>
    </source>
</reference>
<dbReference type="PANTHER" id="PTHR21301">
    <property type="entry name" value="REVERSE TRANSCRIPTASE"/>
    <property type="match status" value="1"/>
</dbReference>
<dbReference type="PROSITE" id="PS50878">
    <property type="entry name" value="RT_POL"/>
    <property type="match status" value="1"/>
</dbReference>
<organism evidence="4">
    <name type="scientific">Schistocephalus solidus</name>
    <name type="common">Tapeworm</name>
    <dbReference type="NCBI Taxonomy" id="70667"/>
    <lineage>
        <taxon>Eukaryota</taxon>
        <taxon>Metazoa</taxon>
        <taxon>Spiralia</taxon>
        <taxon>Lophotrochozoa</taxon>
        <taxon>Platyhelminthes</taxon>
        <taxon>Cestoda</taxon>
        <taxon>Eucestoda</taxon>
        <taxon>Diphyllobothriidea</taxon>
        <taxon>Diphyllobothriidae</taxon>
        <taxon>Schistocephalus</taxon>
    </lineage>
</organism>
<sequence>MMRAQNTALARFYGLPKVNNEGTPPGLSYDSKVLQFMDWQWLFRRLNFLTPNSATTVSSSTQLLGKGVSLLSRGVMVSFDVMSFFVAIPRSLTVETIELILRDKYYETENRPRHAQLLKFCLKLYFKFDGKIYEQVKGTPMGSPITGLIAEAVL</sequence>
<dbReference type="Proteomes" id="UP000275846">
    <property type="component" value="Unassembled WGS sequence"/>
</dbReference>
<dbReference type="EMBL" id="UYSU01036461">
    <property type="protein sequence ID" value="VDL97729.1"/>
    <property type="molecule type" value="Genomic_DNA"/>
</dbReference>
<name>A0A183T4E6_SCHSO</name>
<evidence type="ECO:0000313" key="2">
    <source>
        <dbReference type="EMBL" id="VDL97729.1"/>
    </source>
</evidence>
<evidence type="ECO:0000259" key="1">
    <source>
        <dbReference type="PROSITE" id="PS50878"/>
    </source>
</evidence>
<protein>
    <submittedName>
        <fullName evidence="4">Reverse transcriptase domain-containing protein</fullName>
    </submittedName>
</protein>
<evidence type="ECO:0000313" key="4">
    <source>
        <dbReference type="WBParaSite" id="SSLN_0001178001-mRNA-1"/>
    </source>
</evidence>
<dbReference type="PANTHER" id="PTHR21301:SF10">
    <property type="entry name" value="REVERSE TRANSCRIPTASE DOMAIN-CONTAINING PROTEIN"/>
    <property type="match status" value="1"/>
</dbReference>
<dbReference type="OrthoDB" id="6310973at2759"/>
<accession>A0A183T4E6</accession>
<feature type="domain" description="Reverse transcriptase" evidence="1">
    <location>
        <begin position="1"/>
        <end position="154"/>
    </location>
</feature>
<keyword evidence="3" id="KW-1185">Reference proteome</keyword>